<dbReference type="Proteomes" id="UP000697127">
    <property type="component" value="Unassembled WGS sequence"/>
</dbReference>
<dbReference type="AlphaFoldDB" id="A0A9P6WI58"/>
<dbReference type="EMBL" id="PUHW01000264">
    <property type="protein sequence ID" value="KAG0687417.1"/>
    <property type="molecule type" value="Genomic_DNA"/>
</dbReference>
<keyword evidence="2" id="KW-1185">Reference proteome</keyword>
<gene>
    <name evidence="1" type="ORF">C6P40_002375</name>
</gene>
<evidence type="ECO:0000313" key="2">
    <source>
        <dbReference type="Proteomes" id="UP000697127"/>
    </source>
</evidence>
<comment type="caution">
    <text evidence="1">The sequence shown here is derived from an EMBL/GenBank/DDBJ whole genome shotgun (WGS) entry which is preliminary data.</text>
</comment>
<evidence type="ECO:0000313" key="1">
    <source>
        <dbReference type="EMBL" id="KAG0687417.1"/>
    </source>
</evidence>
<name>A0A9P6WI58_9ASCO</name>
<proteinExistence type="predicted"/>
<reference evidence="1" key="1">
    <citation type="submission" date="2020-11" db="EMBL/GenBank/DDBJ databases">
        <title>Kefir isolates.</title>
        <authorList>
            <person name="Marcisauskas S."/>
            <person name="Kim Y."/>
            <person name="Blasche S."/>
        </authorList>
    </citation>
    <scope>NUCLEOTIDE SEQUENCE</scope>
    <source>
        <strain evidence="1">Olga-1</strain>
    </source>
</reference>
<protein>
    <submittedName>
        <fullName evidence="1">Uncharacterized protein</fullName>
    </submittedName>
</protein>
<accession>A0A9P6WI58</accession>
<organism evidence="1 2">
    <name type="scientific">Pichia californica</name>
    <dbReference type="NCBI Taxonomy" id="460514"/>
    <lineage>
        <taxon>Eukaryota</taxon>
        <taxon>Fungi</taxon>
        <taxon>Dikarya</taxon>
        <taxon>Ascomycota</taxon>
        <taxon>Saccharomycotina</taxon>
        <taxon>Pichiomycetes</taxon>
        <taxon>Pichiales</taxon>
        <taxon>Pichiaceae</taxon>
        <taxon>Pichia</taxon>
    </lineage>
</organism>
<sequence length="100" mass="11319">MVNIISRLFNNENTSPIQLNNDNSSNGGVEDINNYGENESNGIGNIFKNLKSLINLNALSLERDVEDTNINININNEESILKLSYFERISLFIVENWLSV</sequence>